<gene>
    <name evidence="2" type="ORF">GA0070612_1337</name>
</gene>
<reference evidence="3" key="1">
    <citation type="submission" date="2016-06" db="EMBL/GenBank/DDBJ databases">
        <authorList>
            <person name="Varghese N."/>
            <person name="Submissions Spin"/>
        </authorList>
    </citation>
    <scope>NUCLEOTIDE SEQUENCE [LARGE SCALE GENOMIC DNA]</scope>
    <source>
        <strain evidence="3">DSM 45160</strain>
    </source>
</reference>
<keyword evidence="3" id="KW-1185">Reference proteome</keyword>
<evidence type="ECO:0000313" key="2">
    <source>
        <dbReference type="EMBL" id="SCE82255.1"/>
    </source>
</evidence>
<proteinExistence type="predicted"/>
<feature type="region of interest" description="Disordered" evidence="1">
    <location>
        <begin position="37"/>
        <end position="70"/>
    </location>
</feature>
<dbReference type="AlphaFoldDB" id="A0A1C4VEY1"/>
<dbReference type="Proteomes" id="UP000198224">
    <property type="component" value="Chromosome I"/>
</dbReference>
<evidence type="ECO:0000256" key="1">
    <source>
        <dbReference type="SAM" id="MobiDB-lite"/>
    </source>
</evidence>
<feature type="region of interest" description="Disordered" evidence="1">
    <location>
        <begin position="89"/>
        <end position="108"/>
    </location>
</feature>
<evidence type="ECO:0000313" key="3">
    <source>
        <dbReference type="Proteomes" id="UP000198224"/>
    </source>
</evidence>
<dbReference type="EMBL" id="LT607409">
    <property type="protein sequence ID" value="SCE82255.1"/>
    <property type="molecule type" value="Genomic_DNA"/>
</dbReference>
<organism evidence="2 3">
    <name type="scientific">Micromonospora chokoriensis</name>
    <dbReference type="NCBI Taxonomy" id="356851"/>
    <lineage>
        <taxon>Bacteria</taxon>
        <taxon>Bacillati</taxon>
        <taxon>Actinomycetota</taxon>
        <taxon>Actinomycetes</taxon>
        <taxon>Micromonosporales</taxon>
        <taxon>Micromonosporaceae</taxon>
        <taxon>Micromonospora</taxon>
    </lineage>
</organism>
<accession>A0A1C4VEY1</accession>
<protein>
    <submittedName>
        <fullName evidence="2">Uncharacterized protein</fullName>
    </submittedName>
</protein>
<sequence>MTPSHIACGAMAAAVLRGIAHHHRPPFARQVCAGVSQPARPGRGMATVGPTAHAGGRAGTPGDPSAPGTAVGSAGFLLRYDHRDPFLPRMNPNMADSSCSTRAAPAGG</sequence>
<name>A0A1C4VEY1_9ACTN</name>